<protein>
    <recommendedName>
        <fullName evidence="5">Trp biosynthesis protein</fullName>
    </recommendedName>
</protein>
<accession>A0A1S1PZN3</accession>
<proteinExistence type="predicted"/>
<feature type="compositionally biased region" description="Basic and acidic residues" evidence="1">
    <location>
        <begin position="193"/>
        <end position="215"/>
    </location>
</feature>
<evidence type="ECO:0000313" key="4">
    <source>
        <dbReference type="Proteomes" id="UP000179769"/>
    </source>
</evidence>
<dbReference type="InterPro" id="IPR019051">
    <property type="entry name" value="Trp_biosyn_TM_oprn/chp"/>
</dbReference>
<feature type="transmembrane region" description="Helical" evidence="2">
    <location>
        <begin position="100"/>
        <end position="119"/>
    </location>
</feature>
<evidence type="ECO:0000256" key="2">
    <source>
        <dbReference type="SAM" id="Phobius"/>
    </source>
</evidence>
<feature type="region of interest" description="Disordered" evidence="1">
    <location>
        <begin position="174"/>
        <end position="215"/>
    </location>
</feature>
<name>A0A1S1PZN3_9ACTN</name>
<keyword evidence="2" id="KW-0472">Membrane</keyword>
<dbReference type="Proteomes" id="UP000179769">
    <property type="component" value="Unassembled WGS sequence"/>
</dbReference>
<feature type="transmembrane region" description="Helical" evidence="2">
    <location>
        <begin position="21"/>
        <end position="43"/>
    </location>
</feature>
<keyword evidence="4" id="KW-1185">Reference proteome</keyword>
<reference evidence="4" key="1">
    <citation type="submission" date="2016-07" db="EMBL/GenBank/DDBJ databases">
        <title>Frankia sp. NRRL B-16219 Genome sequencing.</title>
        <authorList>
            <person name="Ghodhbane-Gtari F."/>
            <person name="Swanson E."/>
            <person name="Gueddou A."/>
            <person name="Louati M."/>
            <person name="Nouioui I."/>
            <person name="Hezbri K."/>
            <person name="Abebe-Akele F."/>
            <person name="Simpson S."/>
            <person name="Morris K."/>
            <person name="Thomas K."/>
            <person name="Gtari M."/>
            <person name="Tisa L.S."/>
        </authorList>
    </citation>
    <scope>NUCLEOTIDE SEQUENCE [LARGE SCALE GENOMIC DNA]</scope>
    <source>
        <strain evidence="4">NRRL B-16219</strain>
    </source>
</reference>
<dbReference type="OrthoDB" id="3216716at2"/>
<feature type="transmembrane region" description="Helical" evidence="2">
    <location>
        <begin position="68"/>
        <end position="88"/>
    </location>
</feature>
<comment type="caution">
    <text evidence="3">The sequence shown here is derived from an EMBL/GenBank/DDBJ whole genome shotgun (WGS) entry which is preliminary data.</text>
</comment>
<evidence type="ECO:0008006" key="5">
    <source>
        <dbReference type="Google" id="ProtNLM"/>
    </source>
</evidence>
<dbReference type="EMBL" id="MAXA01000224">
    <property type="protein sequence ID" value="OHV27160.1"/>
    <property type="molecule type" value="Genomic_DNA"/>
</dbReference>
<sequence>MGADSPARPRPSGAETRTLRFRLVTATGPVCSLAGVIAALASFRPWTHATLADRGADLLVVNQTGWELAPAGQLVFAVGVVVTLLVLIPPAEENIWLRRLIPVAGLVMVIIPLTALQTAEPVARKLERLRIGTFQTENPTATHGTAFGLWVILAAGAVILVAGCARLVLERSARPGGDVSRSTDAASSPAGRAPDHELSPEREGDPDRSPDRDTS</sequence>
<dbReference type="Pfam" id="PF09534">
    <property type="entry name" value="Trp_oprn_chp"/>
    <property type="match status" value="1"/>
</dbReference>
<keyword evidence="2" id="KW-1133">Transmembrane helix</keyword>
<organism evidence="3 4">
    <name type="scientific">Parafrankia soli</name>
    <dbReference type="NCBI Taxonomy" id="2599596"/>
    <lineage>
        <taxon>Bacteria</taxon>
        <taxon>Bacillati</taxon>
        <taxon>Actinomycetota</taxon>
        <taxon>Actinomycetes</taxon>
        <taxon>Frankiales</taxon>
        <taxon>Frankiaceae</taxon>
        <taxon>Parafrankia</taxon>
    </lineage>
</organism>
<keyword evidence="2" id="KW-0812">Transmembrane</keyword>
<feature type="transmembrane region" description="Helical" evidence="2">
    <location>
        <begin position="147"/>
        <end position="169"/>
    </location>
</feature>
<evidence type="ECO:0000313" key="3">
    <source>
        <dbReference type="EMBL" id="OHV27160.1"/>
    </source>
</evidence>
<evidence type="ECO:0000256" key="1">
    <source>
        <dbReference type="SAM" id="MobiDB-lite"/>
    </source>
</evidence>
<gene>
    <name evidence="3" type="ORF">BBK14_04530</name>
</gene>
<dbReference type="AlphaFoldDB" id="A0A1S1PZN3"/>